<evidence type="ECO:0000313" key="3">
    <source>
        <dbReference type="EMBL" id="AAM05111.1"/>
    </source>
</evidence>
<dbReference type="SUPFAM" id="SSF55874">
    <property type="entry name" value="ATPase domain of HSP90 chaperone/DNA topoisomerase II/histidine kinase"/>
    <property type="match status" value="1"/>
</dbReference>
<dbReference type="CDD" id="cd00130">
    <property type="entry name" value="PAS"/>
    <property type="match status" value="1"/>
</dbReference>
<keyword evidence="3" id="KW-0418">Kinase</keyword>
<keyword evidence="3" id="KW-0808">Transferase</keyword>
<dbReference type="Pfam" id="PF02518">
    <property type="entry name" value="HATPase_c"/>
    <property type="match status" value="1"/>
</dbReference>
<dbReference type="SMART" id="SM00086">
    <property type="entry name" value="PAC"/>
    <property type="match status" value="1"/>
</dbReference>
<dbReference type="SMART" id="SM00387">
    <property type="entry name" value="HATPase_c"/>
    <property type="match status" value="1"/>
</dbReference>
<sequence length="446" mass="50702">MINTPIKNGIECEKEGRMLDKKRDIIAESCDTMFRTASRYVLSIILLLTPLLLTDQGVEKTKVKPASWEKTVFLWREENESELSGKNLLTDENDCRLLVQNIKGFIGFRTDENFEPVFIDGDVKGVTGYNKEDFLSSRARWLEIIVSEDLPLIFKNVKTALSNPVASTEIEYRIRNRDGDIKWVRQVIQKTPSDSGKHGEVQGFVRDITGSKLAAISLEKMERIRIKEINHRIKNNLQVISSLLSFEAEKSTDPEILEAFRETQNRIASMSLIHQELCIGETYTIDLADYLRKLTAGIFSSYLVGNERINLRLDLEQVYMETDTAVPLGIIVNELVSNALKHAFLPGKEGEIRVNLSRMKNCEKEFKNSRSSGIVPGYSNGKNLQFILTIEDNGRGIPELGDHQNKDSLGLQLVNIFVEQIGGSIERKKDKGTKFNIRFNKLEIEK</sequence>
<dbReference type="PROSITE" id="PS50109">
    <property type="entry name" value="HIS_KIN"/>
    <property type="match status" value="1"/>
</dbReference>
<dbReference type="InterPro" id="IPR000014">
    <property type="entry name" value="PAS"/>
</dbReference>
<name>Q8TQ48_METAC</name>
<dbReference type="Pfam" id="PF08447">
    <property type="entry name" value="PAS_3"/>
    <property type="match status" value="1"/>
</dbReference>
<dbReference type="PhylomeDB" id="Q8TQ48"/>
<dbReference type="Pfam" id="PF07568">
    <property type="entry name" value="HisKA_2"/>
    <property type="match status" value="1"/>
</dbReference>
<organism evidence="3 4">
    <name type="scientific">Methanosarcina acetivorans (strain ATCC 35395 / DSM 2834 / JCM 12185 / C2A)</name>
    <dbReference type="NCBI Taxonomy" id="188937"/>
    <lineage>
        <taxon>Archaea</taxon>
        <taxon>Methanobacteriati</taxon>
        <taxon>Methanobacteriota</taxon>
        <taxon>Stenosarchaea group</taxon>
        <taxon>Methanomicrobia</taxon>
        <taxon>Methanosarcinales</taxon>
        <taxon>Methanosarcinaceae</taxon>
        <taxon>Methanosarcina</taxon>
    </lineage>
</organism>
<dbReference type="NCBIfam" id="TIGR00229">
    <property type="entry name" value="sensory_box"/>
    <property type="match status" value="1"/>
</dbReference>
<dbReference type="PANTHER" id="PTHR43065:SF23">
    <property type="entry name" value="SENSOR HISTIDINE KINASE PDTAS"/>
    <property type="match status" value="1"/>
</dbReference>
<dbReference type="EMBL" id="AE010299">
    <property type="protein sequence ID" value="AAM05111.1"/>
    <property type="molecule type" value="Genomic_DNA"/>
</dbReference>
<dbReference type="InterPro" id="IPR003594">
    <property type="entry name" value="HATPase_dom"/>
</dbReference>
<dbReference type="PROSITE" id="PS50113">
    <property type="entry name" value="PAC"/>
    <property type="match status" value="1"/>
</dbReference>
<dbReference type="EnsemblBacteria" id="AAM05111">
    <property type="protein sequence ID" value="AAM05111"/>
    <property type="gene ID" value="MA_1704"/>
</dbReference>
<dbReference type="HOGENOM" id="CLU_000445_114_57_2"/>
<dbReference type="Gene3D" id="3.30.565.10">
    <property type="entry name" value="Histidine kinase-like ATPase, C-terminal domain"/>
    <property type="match status" value="1"/>
</dbReference>
<dbReference type="KEGG" id="mac:MA_1704"/>
<dbReference type="InterPro" id="IPR036890">
    <property type="entry name" value="HATPase_C_sf"/>
</dbReference>
<dbReference type="GO" id="GO:0000155">
    <property type="term" value="F:phosphorelay sensor kinase activity"/>
    <property type="evidence" value="ECO:0000318"/>
    <property type="project" value="GO_Central"/>
</dbReference>
<accession>Q8TQ48</accession>
<feature type="domain" description="PAC" evidence="2">
    <location>
        <begin position="168"/>
        <end position="220"/>
    </location>
</feature>
<dbReference type="Gene3D" id="3.30.450.20">
    <property type="entry name" value="PAS domain"/>
    <property type="match status" value="1"/>
</dbReference>
<feature type="domain" description="Histidine kinase" evidence="1">
    <location>
        <begin position="228"/>
        <end position="443"/>
    </location>
</feature>
<dbReference type="InterPro" id="IPR013655">
    <property type="entry name" value="PAS_fold_3"/>
</dbReference>
<keyword evidence="4" id="KW-1185">Reference proteome</keyword>
<evidence type="ECO:0000313" key="4">
    <source>
        <dbReference type="Proteomes" id="UP000002487"/>
    </source>
</evidence>
<gene>
    <name evidence="3" type="ordered locus">MA_1704</name>
</gene>
<dbReference type="InParanoid" id="Q8TQ48"/>
<evidence type="ECO:0000259" key="2">
    <source>
        <dbReference type="PROSITE" id="PS50113"/>
    </source>
</evidence>
<proteinExistence type="predicted"/>
<dbReference type="GO" id="GO:0007165">
    <property type="term" value="P:signal transduction"/>
    <property type="evidence" value="ECO:0000318"/>
    <property type="project" value="GO_Central"/>
</dbReference>
<dbReference type="InterPro" id="IPR005467">
    <property type="entry name" value="His_kinase_dom"/>
</dbReference>
<dbReference type="InterPro" id="IPR035965">
    <property type="entry name" value="PAS-like_dom_sf"/>
</dbReference>
<dbReference type="InterPro" id="IPR000700">
    <property type="entry name" value="PAS-assoc_C"/>
</dbReference>
<dbReference type="InterPro" id="IPR011495">
    <property type="entry name" value="Sig_transdc_His_kin_sub2_dim/P"/>
</dbReference>
<dbReference type="InterPro" id="IPR001610">
    <property type="entry name" value="PAC"/>
</dbReference>
<evidence type="ECO:0000259" key="1">
    <source>
        <dbReference type="PROSITE" id="PS50109"/>
    </source>
</evidence>
<dbReference type="STRING" id="188937.MA_1704"/>
<dbReference type="AlphaFoldDB" id="Q8TQ48"/>
<protein>
    <submittedName>
        <fullName evidence="3">Sensory transduction histidine kinase</fullName>
    </submittedName>
</protein>
<reference evidence="3 4" key="1">
    <citation type="journal article" date="2002" name="Genome Res.">
        <title>The genome of Methanosarcina acetivorans reveals extensive metabolic and physiological diversity.</title>
        <authorList>
            <person name="Galagan J.E."/>
            <person name="Nusbaum C."/>
            <person name="Roy A."/>
            <person name="Endrizzi M.G."/>
            <person name="Macdonald P."/>
            <person name="FitzHugh W."/>
            <person name="Calvo S."/>
            <person name="Engels R."/>
            <person name="Smirnov S."/>
            <person name="Atnoor D."/>
            <person name="Brown A."/>
            <person name="Allen N."/>
            <person name="Naylor J."/>
            <person name="Stange-Thomann N."/>
            <person name="DeArellano K."/>
            <person name="Johnson R."/>
            <person name="Linton L."/>
            <person name="McEwan P."/>
            <person name="McKernan K."/>
            <person name="Talamas J."/>
            <person name="Tirrell A."/>
            <person name="Ye W."/>
            <person name="Zimmer A."/>
            <person name="Barber R.D."/>
            <person name="Cann I."/>
            <person name="Graham D.E."/>
            <person name="Grahame D.A."/>
            <person name="Guss A."/>
            <person name="Hedderich R."/>
            <person name="Ingram-Smith C."/>
            <person name="Kuettner C.H."/>
            <person name="Krzycki J.A."/>
            <person name="Leigh J.A."/>
            <person name="Li W."/>
            <person name="Liu J."/>
            <person name="Mukhopadhyay B."/>
            <person name="Reeve J.N."/>
            <person name="Smith K."/>
            <person name="Springer T.A."/>
            <person name="Umayam L.A."/>
            <person name="White O."/>
            <person name="White R.H."/>
            <person name="de Macario E.C."/>
            <person name="Ferry J.G."/>
            <person name="Jarrell K.F."/>
            <person name="Jing H."/>
            <person name="Macario A.J.L."/>
            <person name="Paulsen I."/>
            <person name="Pritchett M."/>
            <person name="Sowers K.R."/>
            <person name="Swanson R.V."/>
            <person name="Zinder S.H."/>
            <person name="Lander E."/>
            <person name="Metcalf W.W."/>
            <person name="Birren B."/>
        </authorList>
    </citation>
    <scope>NUCLEOTIDE SEQUENCE [LARGE SCALE GENOMIC DNA]</scope>
    <source>
        <strain evidence="4">ATCC 35395 / DSM 2834 / JCM 12185 / C2A</strain>
    </source>
</reference>
<dbReference type="PANTHER" id="PTHR43065">
    <property type="entry name" value="SENSOR HISTIDINE KINASE"/>
    <property type="match status" value="1"/>
</dbReference>
<dbReference type="SUPFAM" id="SSF55785">
    <property type="entry name" value="PYP-like sensor domain (PAS domain)"/>
    <property type="match status" value="1"/>
</dbReference>
<dbReference type="Proteomes" id="UP000002487">
    <property type="component" value="Chromosome"/>
</dbReference>